<name>A0ABS8Z132_9PSEU</name>
<accession>A0ABS8Z132</accession>
<dbReference type="EMBL" id="JAJVCN010000001">
    <property type="protein sequence ID" value="MCE7001643.1"/>
    <property type="molecule type" value="Genomic_DNA"/>
</dbReference>
<organism evidence="2 3">
    <name type="scientific">Kibdelosporangium philippinense</name>
    <dbReference type="NCBI Taxonomy" id="211113"/>
    <lineage>
        <taxon>Bacteria</taxon>
        <taxon>Bacillati</taxon>
        <taxon>Actinomycetota</taxon>
        <taxon>Actinomycetes</taxon>
        <taxon>Pseudonocardiales</taxon>
        <taxon>Pseudonocardiaceae</taxon>
        <taxon>Kibdelosporangium</taxon>
    </lineage>
</organism>
<feature type="compositionally biased region" description="Gly residues" evidence="1">
    <location>
        <begin position="1"/>
        <end position="21"/>
    </location>
</feature>
<reference evidence="2 3" key="1">
    <citation type="submission" date="2021-12" db="EMBL/GenBank/DDBJ databases">
        <title>Genome sequence of Kibdelosporangium philippinense ATCC 49844.</title>
        <authorList>
            <person name="Fedorov E.A."/>
            <person name="Omeragic M."/>
            <person name="Shalygina K.F."/>
            <person name="Maclea K.S."/>
        </authorList>
    </citation>
    <scope>NUCLEOTIDE SEQUENCE [LARGE SCALE GENOMIC DNA]</scope>
    <source>
        <strain evidence="2 3">ATCC 49844</strain>
    </source>
</reference>
<sequence>MAGRGGGPGGMPVGAGAGKGSGGEDEEHQRASFLQEPDPDSVFGTDEVTAPPVIGGQP</sequence>
<keyword evidence="3" id="KW-1185">Reference proteome</keyword>
<dbReference type="Proteomes" id="UP001521150">
    <property type="component" value="Unassembled WGS sequence"/>
</dbReference>
<protein>
    <submittedName>
        <fullName evidence="2">Uncharacterized protein</fullName>
    </submittedName>
</protein>
<evidence type="ECO:0000313" key="2">
    <source>
        <dbReference type="EMBL" id="MCE7001643.1"/>
    </source>
</evidence>
<feature type="region of interest" description="Disordered" evidence="1">
    <location>
        <begin position="1"/>
        <end position="58"/>
    </location>
</feature>
<proteinExistence type="predicted"/>
<comment type="caution">
    <text evidence="2">The sequence shown here is derived from an EMBL/GenBank/DDBJ whole genome shotgun (WGS) entry which is preliminary data.</text>
</comment>
<evidence type="ECO:0000256" key="1">
    <source>
        <dbReference type="SAM" id="MobiDB-lite"/>
    </source>
</evidence>
<evidence type="ECO:0000313" key="3">
    <source>
        <dbReference type="Proteomes" id="UP001521150"/>
    </source>
</evidence>
<gene>
    <name evidence="2" type="ORF">LWC34_02125</name>
</gene>